<evidence type="ECO:0000256" key="2">
    <source>
        <dbReference type="SAM" id="SignalP"/>
    </source>
</evidence>
<reference evidence="3 4" key="1">
    <citation type="submission" date="2023-01" db="EMBL/GenBank/DDBJ databases">
        <title>Novel diversity within Roseofilum (Cyanobacteria; Desertifilaceae) from marine benthic mats with descriptions of four novel species.</title>
        <authorList>
            <person name="Wang Y."/>
            <person name="Berthold D.E."/>
            <person name="Hu J."/>
            <person name="Lefler F.W."/>
            <person name="Laughinghouse H.D. IV."/>
        </authorList>
    </citation>
    <scope>NUCLEOTIDE SEQUENCE [LARGE SCALE GENOMIC DNA]</scope>
    <source>
        <strain evidence="3 4">BLCC-M154</strain>
    </source>
</reference>
<dbReference type="EMBL" id="JAQOSP010000031">
    <property type="protein sequence ID" value="MDJ1168707.1"/>
    <property type="molecule type" value="Genomic_DNA"/>
</dbReference>
<dbReference type="Proteomes" id="UP001235303">
    <property type="component" value="Unassembled WGS sequence"/>
</dbReference>
<evidence type="ECO:0000313" key="3">
    <source>
        <dbReference type="EMBL" id="MDJ1168707.1"/>
    </source>
</evidence>
<organism evidence="3 4">
    <name type="scientific">Roseofilum acuticapitatum BLCC-M154</name>
    <dbReference type="NCBI Taxonomy" id="3022444"/>
    <lineage>
        <taxon>Bacteria</taxon>
        <taxon>Bacillati</taxon>
        <taxon>Cyanobacteriota</taxon>
        <taxon>Cyanophyceae</taxon>
        <taxon>Desertifilales</taxon>
        <taxon>Desertifilaceae</taxon>
        <taxon>Roseofilum</taxon>
        <taxon>Roseofilum acuticapitatum</taxon>
    </lineage>
</organism>
<comment type="caution">
    <text evidence="3">The sequence shown here is derived from an EMBL/GenBank/DDBJ whole genome shotgun (WGS) entry which is preliminary data.</text>
</comment>
<feature type="region of interest" description="Disordered" evidence="1">
    <location>
        <begin position="67"/>
        <end position="87"/>
    </location>
</feature>
<name>A0ABT7AP91_9CYAN</name>
<proteinExistence type="predicted"/>
<keyword evidence="4" id="KW-1185">Reference proteome</keyword>
<gene>
    <name evidence="3" type="ORF">PMG71_04640</name>
</gene>
<feature type="chain" id="PRO_5047058697" evidence="2">
    <location>
        <begin position="32"/>
        <end position="283"/>
    </location>
</feature>
<protein>
    <submittedName>
        <fullName evidence="3">DUF928 domain-containing protein</fullName>
    </submittedName>
</protein>
<accession>A0ABT7AP91</accession>
<evidence type="ECO:0000313" key="4">
    <source>
        <dbReference type="Proteomes" id="UP001235303"/>
    </source>
</evidence>
<dbReference type="Pfam" id="PF06051">
    <property type="entry name" value="DUF928"/>
    <property type="match status" value="1"/>
</dbReference>
<keyword evidence="2" id="KW-0732">Signal</keyword>
<evidence type="ECO:0000256" key="1">
    <source>
        <dbReference type="SAM" id="MobiDB-lite"/>
    </source>
</evidence>
<feature type="signal peptide" evidence="2">
    <location>
        <begin position="1"/>
        <end position="31"/>
    </location>
</feature>
<sequence>MSKTFSIVFMHLSCYAALLTGVFSFSPVSVAQLPTDPNFEPPPGAGRPNETVGGASRLLEEVIQIDFEPPPGQGAPRETVGGASRGPKCLPEEMPVTVLVPKTIQGIKYGLTVDPSPDFFVYIPDTVATQIEFIVTDNQPYPNGQIIDERVMDIPTKPAILRITLDGKLEDDQYYEWAVYLKCPQMNPSGEASFTLPSSGWIKKVGVDENLLQKVDRSSVLDTITSYAKEGIWFDTLSLLYEEFKKHPDNEKLLETWRQFLQSQMTDVDPLVIDTPVIDCCEN</sequence>
<dbReference type="RefSeq" id="WP_283752469.1">
    <property type="nucleotide sequence ID" value="NZ_JAQOSP010000031.1"/>
</dbReference>
<dbReference type="InterPro" id="IPR010328">
    <property type="entry name" value="DUF928"/>
</dbReference>